<dbReference type="EMBL" id="QTSX02003699">
    <property type="protein sequence ID" value="KAJ9068714.1"/>
    <property type="molecule type" value="Genomic_DNA"/>
</dbReference>
<comment type="caution">
    <text evidence="1">The sequence shown here is derived from an EMBL/GenBank/DDBJ whole genome shotgun (WGS) entry which is preliminary data.</text>
</comment>
<keyword evidence="2" id="KW-1185">Reference proteome</keyword>
<reference evidence="1" key="1">
    <citation type="submission" date="2022-04" db="EMBL/GenBank/DDBJ databases">
        <title>Genome of the entomopathogenic fungus Entomophthora muscae.</title>
        <authorList>
            <person name="Elya C."/>
            <person name="Lovett B.R."/>
            <person name="Lee E."/>
            <person name="Macias A.M."/>
            <person name="Hajek A.E."/>
            <person name="De Bivort B.L."/>
            <person name="Kasson M.T."/>
            <person name="De Fine Licht H.H."/>
            <person name="Stajich J.E."/>
        </authorList>
    </citation>
    <scope>NUCLEOTIDE SEQUENCE</scope>
    <source>
        <strain evidence="1">Berkeley</strain>
    </source>
</reference>
<evidence type="ECO:0000313" key="2">
    <source>
        <dbReference type="Proteomes" id="UP001165960"/>
    </source>
</evidence>
<accession>A0ACC2T2F8</accession>
<gene>
    <name evidence="1" type="ORF">DSO57_1025949</name>
</gene>
<proteinExistence type="predicted"/>
<evidence type="ECO:0000313" key="1">
    <source>
        <dbReference type="EMBL" id="KAJ9068714.1"/>
    </source>
</evidence>
<sequence>MSGLPVDWTPYAPGAEIPDGFVLYQNMVISLPEFNALSAQGFFQAPFSTPQENKKHHAFKLAQKLCSAILELFSRANNNNPTACIWSTQNNLTQILRELTQSCQLASV</sequence>
<name>A0ACC2T2F8_9FUNG</name>
<protein>
    <submittedName>
        <fullName evidence="1">Uncharacterized protein</fullName>
    </submittedName>
</protein>
<organism evidence="1 2">
    <name type="scientific">Entomophthora muscae</name>
    <dbReference type="NCBI Taxonomy" id="34485"/>
    <lineage>
        <taxon>Eukaryota</taxon>
        <taxon>Fungi</taxon>
        <taxon>Fungi incertae sedis</taxon>
        <taxon>Zoopagomycota</taxon>
        <taxon>Entomophthoromycotina</taxon>
        <taxon>Entomophthoromycetes</taxon>
        <taxon>Entomophthorales</taxon>
        <taxon>Entomophthoraceae</taxon>
        <taxon>Entomophthora</taxon>
    </lineage>
</organism>
<dbReference type="Proteomes" id="UP001165960">
    <property type="component" value="Unassembled WGS sequence"/>
</dbReference>